<dbReference type="PROSITE" id="PS51742">
    <property type="entry name" value="PPC"/>
    <property type="match status" value="2"/>
</dbReference>
<dbReference type="InterPro" id="IPR005175">
    <property type="entry name" value="PPC_dom"/>
</dbReference>
<feature type="domain" description="PPC" evidence="1">
    <location>
        <begin position="147"/>
        <end position="285"/>
    </location>
</feature>
<dbReference type="Pfam" id="PF03479">
    <property type="entry name" value="PCC"/>
    <property type="match status" value="2"/>
</dbReference>
<dbReference type="Gene3D" id="3.30.1330.80">
    <property type="entry name" value="Hypothetical protein, similar to alpha- acetolactate decarboxylase, domain 2"/>
    <property type="match status" value="2"/>
</dbReference>
<dbReference type="GO" id="GO:0003700">
    <property type="term" value="F:DNA-binding transcription factor activity"/>
    <property type="evidence" value="ECO:0007669"/>
    <property type="project" value="TreeGrafter"/>
</dbReference>
<dbReference type="Proteomes" id="UP001180020">
    <property type="component" value="Unassembled WGS sequence"/>
</dbReference>
<dbReference type="PANTHER" id="PTHR31100:SF62">
    <property type="entry name" value="AT-HOOK MOTIF NUCLEAR-LOCALIZED PROTEIN 23"/>
    <property type="match status" value="1"/>
</dbReference>
<protein>
    <recommendedName>
        <fullName evidence="1">PPC domain-containing protein</fullName>
    </recommendedName>
</protein>
<reference evidence="2" key="2">
    <citation type="submission" date="2023-06" db="EMBL/GenBank/DDBJ databases">
        <authorList>
            <person name="Ma L."/>
            <person name="Liu K.-W."/>
            <person name="Li Z."/>
            <person name="Hsiao Y.-Y."/>
            <person name="Qi Y."/>
            <person name="Fu T."/>
            <person name="Tang G."/>
            <person name="Zhang D."/>
            <person name="Sun W.-H."/>
            <person name="Liu D.-K."/>
            <person name="Li Y."/>
            <person name="Chen G.-Z."/>
            <person name="Liu X.-D."/>
            <person name="Liao X.-Y."/>
            <person name="Jiang Y.-T."/>
            <person name="Yu X."/>
            <person name="Hao Y."/>
            <person name="Huang J."/>
            <person name="Zhao X.-W."/>
            <person name="Ke S."/>
            <person name="Chen Y.-Y."/>
            <person name="Wu W.-L."/>
            <person name="Hsu J.-L."/>
            <person name="Lin Y.-F."/>
            <person name="Huang M.-D."/>
            <person name="Li C.-Y."/>
            <person name="Huang L."/>
            <person name="Wang Z.-W."/>
            <person name="Zhao X."/>
            <person name="Zhong W.-Y."/>
            <person name="Peng D.-H."/>
            <person name="Ahmad S."/>
            <person name="Lan S."/>
            <person name="Zhang J.-S."/>
            <person name="Tsai W.-C."/>
            <person name="Van De Peer Y."/>
            <person name="Liu Z.-J."/>
        </authorList>
    </citation>
    <scope>NUCLEOTIDE SEQUENCE</scope>
    <source>
        <strain evidence="2">CP</strain>
        <tissue evidence="2">Leaves</tissue>
    </source>
</reference>
<dbReference type="EMBL" id="JAUJYO010000011">
    <property type="protein sequence ID" value="KAK1305316.1"/>
    <property type="molecule type" value="Genomic_DNA"/>
</dbReference>
<sequence>MGDGAMKIHTLEIENGHDVFECVMAHTRRMQRRTFVLSGSGAVRNVSLTHPSGEAGEGDVVIHYGGRFTIASLNGSFATPENFPGDNSLDLAIEGRQVGHAFGGTVVGPLVADGLVVVDIIFYTPTYERLPISFLEEWLDCWRSRLSEQMDYYTLEISSGCDVFECMAEYARRRQRGIWVKGGRGTVKNVSLSHLSGEAVNHYVGCFTIVSLNGLFFPITDDPSRYNSLSIFITGAQLGGRAIEGSVISPLIADGPVFVTAFPDDLGSALEEEKANTTSKNRYEASVVSPLVTYGLVLVEATRFAIPDEDHVIV</sequence>
<proteinExistence type="predicted"/>
<organism evidence="2 3">
    <name type="scientific">Acorus calamus</name>
    <name type="common">Sweet flag</name>
    <dbReference type="NCBI Taxonomy" id="4465"/>
    <lineage>
        <taxon>Eukaryota</taxon>
        <taxon>Viridiplantae</taxon>
        <taxon>Streptophyta</taxon>
        <taxon>Embryophyta</taxon>
        <taxon>Tracheophyta</taxon>
        <taxon>Spermatophyta</taxon>
        <taxon>Magnoliopsida</taxon>
        <taxon>Liliopsida</taxon>
        <taxon>Acoraceae</taxon>
        <taxon>Acorus</taxon>
    </lineage>
</organism>
<gene>
    <name evidence="2" type="ORF">QJS10_CPB11g00142</name>
</gene>
<feature type="domain" description="PPC" evidence="1">
    <location>
        <begin position="3"/>
        <end position="145"/>
    </location>
</feature>
<evidence type="ECO:0000313" key="2">
    <source>
        <dbReference type="EMBL" id="KAK1305316.1"/>
    </source>
</evidence>
<evidence type="ECO:0000259" key="1">
    <source>
        <dbReference type="PROSITE" id="PS51742"/>
    </source>
</evidence>
<dbReference type="PANTHER" id="PTHR31100">
    <property type="entry name" value="AT-HOOK MOTIF NUCLEAR-LOCALIZED PROTEIN 15"/>
    <property type="match status" value="1"/>
</dbReference>
<dbReference type="AlphaFoldDB" id="A0AAV9DUH3"/>
<dbReference type="GO" id="GO:0005634">
    <property type="term" value="C:nucleus"/>
    <property type="evidence" value="ECO:0007669"/>
    <property type="project" value="TreeGrafter"/>
</dbReference>
<dbReference type="InterPro" id="IPR014476">
    <property type="entry name" value="AHL15-29"/>
</dbReference>
<evidence type="ECO:0000313" key="3">
    <source>
        <dbReference type="Proteomes" id="UP001180020"/>
    </source>
</evidence>
<dbReference type="SUPFAM" id="SSF117856">
    <property type="entry name" value="AF0104/ALDC/Ptd012-like"/>
    <property type="match status" value="2"/>
</dbReference>
<comment type="caution">
    <text evidence="2">The sequence shown here is derived from an EMBL/GenBank/DDBJ whole genome shotgun (WGS) entry which is preliminary data.</text>
</comment>
<dbReference type="CDD" id="cd11378">
    <property type="entry name" value="DUF296"/>
    <property type="match status" value="2"/>
</dbReference>
<dbReference type="GO" id="GO:0003680">
    <property type="term" value="F:minor groove of adenine-thymine-rich DNA binding"/>
    <property type="evidence" value="ECO:0007669"/>
    <property type="project" value="InterPro"/>
</dbReference>
<accession>A0AAV9DUH3</accession>
<name>A0AAV9DUH3_ACOCL</name>
<keyword evidence="3" id="KW-1185">Reference proteome</keyword>
<reference evidence="2" key="1">
    <citation type="journal article" date="2023" name="Nat. Commun.">
        <title>Diploid and tetraploid genomes of Acorus and the evolution of monocots.</title>
        <authorList>
            <person name="Ma L."/>
            <person name="Liu K.W."/>
            <person name="Li Z."/>
            <person name="Hsiao Y.Y."/>
            <person name="Qi Y."/>
            <person name="Fu T."/>
            <person name="Tang G.D."/>
            <person name="Zhang D."/>
            <person name="Sun W.H."/>
            <person name="Liu D.K."/>
            <person name="Li Y."/>
            <person name="Chen G.Z."/>
            <person name="Liu X.D."/>
            <person name="Liao X.Y."/>
            <person name="Jiang Y.T."/>
            <person name="Yu X."/>
            <person name="Hao Y."/>
            <person name="Huang J."/>
            <person name="Zhao X.W."/>
            <person name="Ke S."/>
            <person name="Chen Y.Y."/>
            <person name="Wu W.L."/>
            <person name="Hsu J.L."/>
            <person name="Lin Y.F."/>
            <person name="Huang M.D."/>
            <person name="Li C.Y."/>
            <person name="Huang L."/>
            <person name="Wang Z.W."/>
            <person name="Zhao X."/>
            <person name="Zhong W.Y."/>
            <person name="Peng D.H."/>
            <person name="Ahmad S."/>
            <person name="Lan S."/>
            <person name="Zhang J.S."/>
            <person name="Tsai W.C."/>
            <person name="Van de Peer Y."/>
            <person name="Liu Z.J."/>
        </authorList>
    </citation>
    <scope>NUCLEOTIDE SEQUENCE</scope>
    <source>
        <strain evidence="2">CP</strain>
    </source>
</reference>